<dbReference type="KEGG" id="mbur:EQU24_09420"/>
<keyword evidence="2 6" id="KW-0378">Hydrolase</keyword>
<organism evidence="6 7">
    <name type="scientific">Methylotuvimicrobium buryatense</name>
    <name type="common">Methylomicrobium buryatense</name>
    <dbReference type="NCBI Taxonomy" id="95641"/>
    <lineage>
        <taxon>Bacteria</taxon>
        <taxon>Pseudomonadati</taxon>
        <taxon>Pseudomonadota</taxon>
        <taxon>Gammaproteobacteria</taxon>
        <taxon>Methylococcales</taxon>
        <taxon>Methylococcaceae</taxon>
        <taxon>Methylotuvimicrobium</taxon>
    </lineage>
</organism>
<evidence type="ECO:0000256" key="1">
    <source>
        <dbReference type="ARBA" id="ARBA00022723"/>
    </source>
</evidence>
<dbReference type="Pfam" id="PF00149">
    <property type="entry name" value="Metallophos"/>
    <property type="match status" value="1"/>
</dbReference>
<evidence type="ECO:0000313" key="6">
    <source>
        <dbReference type="EMBL" id="QCW82436.1"/>
    </source>
</evidence>
<protein>
    <submittedName>
        <fullName evidence="6">3',5'-cyclic-AMP phosphodiesterase</fullName>
        <ecNumber evidence="6">3.1.4.53</ecNumber>
    </submittedName>
</protein>
<dbReference type="CDD" id="cd07402">
    <property type="entry name" value="MPP_GpdQ"/>
    <property type="match status" value="1"/>
</dbReference>
<dbReference type="NCBIfam" id="NF008359">
    <property type="entry name" value="PRK11148.1"/>
    <property type="match status" value="1"/>
</dbReference>
<keyword evidence="3" id="KW-0408">Iron</keyword>
<dbReference type="GO" id="GO:0004115">
    <property type="term" value="F:3',5'-cyclic-AMP phosphodiesterase activity"/>
    <property type="evidence" value="ECO:0007669"/>
    <property type="project" value="UniProtKB-EC"/>
</dbReference>
<reference evidence="7" key="1">
    <citation type="journal article" date="2019" name="J. Bacteriol.">
        <title>A Mutagenic Screen Identifies a TonB-Dependent Receptor Required for the Lanthanide Metal Switch in the Type I Methanotroph 'Methylotuvimicrobium buryatense' 5GB1C.</title>
        <authorList>
            <person name="Groom J.D."/>
            <person name="Ford S.M."/>
            <person name="Pesesky M.W."/>
            <person name="Lidstrom M.E."/>
        </authorList>
    </citation>
    <scope>NUCLEOTIDE SEQUENCE [LARGE SCALE GENOMIC DNA]</scope>
    <source>
        <strain evidence="7">5GB1C</strain>
    </source>
</reference>
<dbReference type="PANTHER" id="PTHR42988:SF2">
    <property type="entry name" value="CYCLIC NUCLEOTIDE PHOSPHODIESTERASE CBUA0032-RELATED"/>
    <property type="match status" value="1"/>
</dbReference>
<dbReference type="SUPFAM" id="SSF56300">
    <property type="entry name" value="Metallo-dependent phosphatases"/>
    <property type="match status" value="1"/>
</dbReference>
<dbReference type="EMBL" id="CP035467">
    <property type="protein sequence ID" value="QCW82436.1"/>
    <property type="molecule type" value="Genomic_DNA"/>
</dbReference>
<dbReference type="RefSeq" id="WP_017839738.1">
    <property type="nucleotide sequence ID" value="NZ_CP035467.1"/>
</dbReference>
<name>A0A4P9URW4_METBY</name>
<evidence type="ECO:0000259" key="5">
    <source>
        <dbReference type="Pfam" id="PF00149"/>
    </source>
</evidence>
<gene>
    <name evidence="6" type="primary">cpdA</name>
    <name evidence="6" type="ORF">EQU24_09420</name>
</gene>
<sequence>MSTQGALSLLQLTDLHILPSPGEKMLGVDTEFYFEAVLQHARKTNTHYDLVLVTGDLTQDPCPEAYQRIFGRLQALSVDTLCLPGNHDDYALMQQWLNQDNISCKKHIEFKHWQVLCLNSQIPGKAEGSLSENELRFIEDALEKKPNLFTLIAVHHHCVPTRSSWMDTMIIKNSDEFLEIAGRYPQIRGLTTGHIHQEMDIHLGSLRILGTPSTCFQFKPLCSRFTLDELMPGYRTIELHSDGRITTQVHRLPGILQEIDRNCTEY</sequence>
<dbReference type="OrthoDB" id="9784378at2"/>
<dbReference type="InterPro" id="IPR004843">
    <property type="entry name" value="Calcineurin-like_PHP"/>
</dbReference>
<dbReference type="AlphaFoldDB" id="A0A4P9URW4"/>
<dbReference type="EC" id="3.1.4.53" evidence="6"/>
<feature type="domain" description="Calcineurin-like phosphoesterase" evidence="5">
    <location>
        <begin position="9"/>
        <end position="197"/>
    </location>
</feature>
<keyword evidence="1" id="KW-0479">Metal-binding</keyword>
<keyword evidence="7" id="KW-1185">Reference proteome</keyword>
<dbReference type="InterPro" id="IPR029052">
    <property type="entry name" value="Metallo-depent_PP-like"/>
</dbReference>
<proteinExistence type="inferred from homology"/>
<evidence type="ECO:0000256" key="4">
    <source>
        <dbReference type="ARBA" id="ARBA00025742"/>
    </source>
</evidence>
<evidence type="ECO:0000313" key="7">
    <source>
        <dbReference type="Proteomes" id="UP000305881"/>
    </source>
</evidence>
<dbReference type="PANTHER" id="PTHR42988">
    <property type="entry name" value="PHOSPHOHYDROLASE"/>
    <property type="match status" value="1"/>
</dbReference>
<dbReference type="InterPro" id="IPR050884">
    <property type="entry name" value="CNP_phosphodiesterase-III"/>
</dbReference>
<dbReference type="InterPro" id="IPR026575">
    <property type="entry name" value="GpdQ/CpdA-like"/>
</dbReference>
<dbReference type="STRING" id="675511.GCA_000341735_01150"/>
<accession>A0A4P9URW4</accession>
<evidence type="ECO:0000256" key="3">
    <source>
        <dbReference type="ARBA" id="ARBA00023004"/>
    </source>
</evidence>
<dbReference type="GO" id="GO:0046872">
    <property type="term" value="F:metal ion binding"/>
    <property type="evidence" value="ECO:0007669"/>
    <property type="project" value="UniProtKB-KW"/>
</dbReference>
<evidence type="ECO:0000256" key="2">
    <source>
        <dbReference type="ARBA" id="ARBA00022801"/>
    </source>
</evidence>
<dbReference type="Gene3D" id="3.60.21.10">
    <property type="match status" value="1"/>
</dbReference>
<dbReference type="Proteomes" id="UP000305881">
    <property type="component" value="Chromosome"/>
</dbReference>
<comment type="similarity">
    <text evidence="4">Belongs to the cyclic nucleotide phosphodiesterase class-III family.</text>
</comment>